<proteinExistence type="evidence at transcript level"/>
<dbReference type="Gene3D" id="2.40.128.20">
    <property type="match status" value="1"/>
</dbReference>
<dbReference type="GO" id="GO:0030682">
    <property type="term" value="P:symbiont-mediated perturbation of host defenses"/>
    <property type="evidence" value="ECO:0007669"/>
    <property type="project" value="InterPro"/>
</dbReference>
<keyword evidence="1" id="KW-0732">Signal</keyword>
<reference evidence="2" key="1">
    <citation type="journal article" date="2015" name="PLoS Negl. Trop. Dis.">
        <title>Deep Sequencing Analysis of the Ixodes ricinus Haemocytome.</title>
        <authorList>
            <person name="Kotsyfakis M."/>
            <person name="Kopacek P."/>
            <person name="Franta Z."/>
            <person name="Pedra J.H."/>
            <person name="Ribeiro J.M."/>
        </authorList>
    </citation>
    <scope>NUCLEOTIDE SEQUENCE</scope>
</reference>
<organism evidence="2">
    <name type="scientific">Ixodes ricinus</name>
    <name type="common">Common tick</name>
    <name type="synonym">Acarus ricinus</name>
    <dbReference type="NCBI Taxonomy" id="34613"/>
    <lineage>
        <taxon>Eukaryota</taxon>
        <taxon>Metazoa</taxon>
        <taxon>Ecdysozoa</taxon>
        <taxon>Arthropoda</taxon>
        <taxon>Chelicerata</taxon>
        <taxon>Arachnida</taxon>
        <taxon>Acari</taxon>
        <taxon>Parasitiformes</taxon>
        <taxon>Ixodida</taxon>
        <taxon>Ixodoidea</taxon>
        <taxon>Ixodidae</taxon>
        <taxon>Ixodinae</taxon>
        <taxon>Ixodes</taxon>
    </lineage>
</organism>
<evidence type="ECO:0000313" key="2">
    <source>
        <dbReference type="EMBL" id="JAC93407.1"/>
    </source>
</evidence>
<evidence type="ECO:0000256" key="1">
    <source>
        <dbReference type="SAM" id="SignalP"/>
    </source>
</evidence>
<dbReference type="InterPro" id="IPR002970">
    <property type="entry name" value="Tick_his-bd"/>
</dbReference>
<accession>A0A090X9I5</accession>
<dbReference type="AlphaFoldDB" id="A0A090X9I5"/>
<dbReference type="SUPFAM" id="SSF50814">
    <property type="entry name" value="Lipocalins"/>
    <property type="match status" value="1"/>
</dbReference>
<sequence>MFQPRKTMIVIFFLGILHLSHTDPILPKKSGGDYPDANEVMQKLPQTYMLQSLGDFSTIICGFQVFYTSVEGEETFRMYVFFLRYTDGRSFHQPYYVKDVSNYIIYMGTFPDPSYPPTAAREILFSNMRSCMVIKNPNNPQVCNLMVTKKKFSTPPPKCLQKFLKYCGSPVFQYTINDCPYPESN</sequence>
<dbReference type="InterPro" id="IPR012674">
    <property type="entry name" value="Calycin"/>
</dbReference>
<dbReference type="GO" id="GO:0043176">
    <property type="term" value="F:amine binding"/>
    <property type="evidence" value="ECO:0007669"/>
    <property type="project" value="InterPro"/>
</dbReference>
<protein>
    <submittedName>
        <fullName evidence="2">Putative secreted protein</fullName>
    </submittedName>
</protein>
<dbReference type="EMBL" id="GBIH01001303">
    <property type="protein sequence ID" value="JAC93407.1"/>
    <property type="molecule type" value="mRNA"/>
</dbReference>
<dbReference type="Pfam" id="PF02098">
    <property type="entry name" value="His_binding"/>
    <property type="match status" value="1"/>
</dbReference>
<name>A0A090X9I5_IXORI</name>
<feature type="signal peptide" evidence="1">
    <location>
        <begin position="1"/>
        <end position="22"/>
    </location>
</feature>
<feature type="chain" id="PRO_5001868296" evidence="1">
    <location>
        <begin position="23"/>
        <end position="185"/>
    </location>
</feature>